<keyword evidence="1" id="KW-0472">Membrane</keyword>
<dbReference type="Pfam" id="PF20151">
    <property type="entry name" value="DUF6533"/>
    <property type="match status" value="1"/>
</dbReference>
<feature type="transmembrane region" description="Helical" evidence="1">
    <location>
        <begin position="210"/>
        <end position="233"/>
    </location>
</feature>
<evidence type="ECO:0000259" key="2">
    <source>
        <dbReference type="Pfam" id="PF20151"/>
    </source>
</evidence>
<feature type="transmembrane region" description="Helical" evidence="1">
    <location>
        <begin position="126"/>
        <end position="145"/>
    </location>
</feature>
<dbReference type="RefSeq" id="XP_007772483.1">
    <property type="nucleotide sequence ID" value="XM_007774293.1"/>
</dbReference>
<dbReference type="InterPro" id="IPR045340">
    <property type="entry name" value="DUF6533"/>
</dbReference>
<feature type="transmembrane region" description="Helical" evidence="1">
    <location>
        <begin position="60"/>
        <end position="81"/>
    </location>
</feature>
<accession>A0A5M3MDC7</accession>
<feature type="domain" description="DUF6533" evidence="2">
    <location>
        <begin position="25"/>
        <end position="68"/>
    </location>
</feature>
<dbReference type="GeneID" id="19205907"/>
<evidence type="ECO:0000313" key="4">
    <source>
        <dbReference type="Proteomes" id="UP000053558"/>
    </source>
</evidence>
<keyword evidence="4" id="KW-1185">Reference proteome</keyword>
<evidence type="ECO:0000313" key="3">
    <source>
        <dbReference type="EMBL" id="EIW77027.1"/>
    </source>
</evidence>
<dbReference type="AlphaFoldDB" id="A0A5M3MDC7"/>
<dbReference type="Proteomes" id="UP000053558">
    <property type="component" value="Unassembled WGS sequence"/>
</dbReference>
<proteinExistence type="predicted"/>
<feature type="transmembrane region" description="Helical" evidence="1">
    <location>
        <begin position="93"/>
        <end position="114"/>
    </location>
</feature>
<dbReference type="OMA" id="CTPARIM"/>
<feature type="transmembrane region" description="Helical" evidence="1">
    <location>
        <begin position="239"/>
        <end position="262"/>
    </location>
</feature>
<feature type="transmembrane region" description="Helical" evidence="1">
    <location>
        <begin position="165"/>
        <end position="189"/>
    </location>
</feature>
<keyword evidence="1" id="KW-1133">Transmembrane helix</keyword>
<organism evidence="3 4">
    <name type="scientific">Coniophora puteana (strain RWD-64-598)</name>
    <name type="common">Brown rot fungus</name>
    <dbReference type="NCBI Taxonomy" id="741705"/>
    <lineage>
        <taxon>Eukaryota</taxon>
        <taxon>Fungi</taxon>
        <taxon>Dikarya</taxon>
        <taxon>Basidiomycota</taxon>
        <taxon>Agaricomycotina</taxon>
        <taxon>Agaricomycetes</taxon>
        <taxon>Agaricomycetidae</taxon>
        <taxon>Boletales</taxon>
        <taxon>Coniophorineae</taxon>
        <taxon>Coniophoraceae</taxon>
        <taxon>Coniophora</taxon>
    </lineage>
</organism>
<dbReference type="KEGG" id="cput:CONPUDRAFT_168059"/>
<keyword evidence="1" id="KW-0812">Transmembrane</keyword>
<protein>
    <recommendedName>
        <fullName evidence="2">DUF6533 domain-containing protein</fullName>
    </recommendedName>
</protein>
<gene>
    <name evidence="3" type="ORF">CONPUDRAFT_168059</name>
</gene>
<name>A0A5M3MDC7_CONPW</name>
<dbReference type="OrthoDB" id="3350812at2759"/>
<sequence length="296" mass="33344">MDFTNAIDNHDEDISLRNVTLLNTYVTFAYATMLIYDTMTSLDLEVKYVWWTQWSFIKALYLWTRYSAYVSPALGLVYLGFAPGLTPRMCLNAVSAMLWIDACGIAISEIVLALRTYALWSRNRRVAIAVGVVYISKVIVVIFAMSKFLQETQITSIPGHPGCFFIGNGVLLKVCWSMLLFGESIWVTFMLVESYRIYKEIRSFPMLFKIVLTDGILYFVLLLVLVIVVIAPAQSSSTLDLTVVLCTPARIMYSVFIAHLILHVKRVADPELITEASQVTLSVTTFRVARGTIARA</sequence>
<reference evidence="4" key="1">
    <citation type="journal article" date="2012" name="Science">
        <title>The Paleozoic origin of enzymatic lignin decomposition reconstructed from 31 fungal genomes.</title>
        <authorList>
            <person name="Floudas D."/>
            <person name="Binder M."/>
            <person name="Riley R."/>
            <person name="Barry K."/>
            <person name="Blanchette R.A."/>
            <person name="Henrissat B."/>
            <person name="Martinez A.T."/>
            <person name="Otillar R."/>
            <person name="Spatafora J.W."/>
            <person name="Yadav J.S."/>
            <person name="Aerts A."/>
            <person name="Benoit I."/>
            <person name="Boyd A."/>
            <person name="Carlson A."/>
            <person name="Copeland A."/>
            <person name="Coutinho P.M."/>
            <person name="de Vries R.P."/>
            <person name="Ferreira P."/>
            <person name="Findley K."/>
            <person name="Foster B."/>
            <person name="Gaskell J."/>
            <person name="Glotzer D."/>
            <person name="Gorecki P."/>
            <person name="Heitman J."/>
            <person name="Hesse C."/>
            <person name="Hori C."/>
            <person name="Igarashi K."/>
            <person name="Jurgens J.A."/>
            <person name="Kallen N."/>
            <person name="Kersten P."/>
            <person name="Kohler A."/>
            <person name="Kuees U."/>
            <person name="Kumar T.K.A."/>
            <person name="Kuo A."/>
            <person name="LaButti K."/>
            <person name="Larrondo L.F."/>
            <person name="Lindquist E."/>
            <person name="Ling A."/>
            <person name="Lombard V."/>
            <person name="Lucas S."/>
            <person name="Lundell T."/>
            <person name="Martin R."/>
            <person name="McLaughlin D.J."/>
            <person name="Morgenstern I."/>
            <person name="Morin E."/>
            <person name="Murat C."/>
            <person name="Nagy L.G."/>
            <person name="Nolan M."/>
            <person name="Ohm R.A."/>
            <person name="Patyshakuliyeva A."/>
            <person name="Rokas A."/>
            <person name="Ruiz-Duenas F.J."/>
            <person name="Sabat G."/>
            <person name="Salamov A."/>
            <person name="Samejima M."/>
            <person name="Schmutz J."/>
            <person name="Slot J.C."/>
            <person name="St John F."/>
            <person name="Stenlid J."/>
            <person name="Sun H."/>
            <person name="Sun S."/>
            <person name="Syed K."/>
            <person name="Tsang A."/>
            <person name="Wiebenga A."/>
            <person name="Young D."/>
            <person name="Pisabarro A."/>
            <person name="Eastwood D.C."/>
            <person name="Martin F."/>
            <person name="Cullen D."/>
            <person name="Grigoriev I.V."/>
            <person name="Hibbett D.S."/>
        </authorList>
    </citation>
    <scope>NUCLEOTIDE SEQUENCE [LARGE SCALE GENOMIC DNA]</scope>
    <source>
        <strain evidence="4">RWD-64-598 SS2</strain>
    </source>
</reference>
<dbReference type="EMBL" id="JH711584">
    <property type="protein sequence ID" value="EIW77027.1"/>
    <property type="molecule type" value="Genomic_DNA"/>
</dbReference>
<comment type="caution">
    <text evidence="3">The sequence shown here is derived from an EMBL/GenBank/DDBJ whole genome shotgun (WGS) entry which is preliminary data.</text>
</comment>
<evidence type="ECO:0000256" key="1">
    <source>
        <dbReference type="SAM" id="Phobius"/>
    </source>
</evidence>